<dbReference type="InterPro" id="IPR025622">
    <property type="entry name" value="YqzE"/>
</dbReference>
<sequence>MQEAVFVNEYVKYFIATFLSYWNEPKQVRREKRYQKRAGRAAFSSRWFGLLPWALRQLFYKK</sequence>
<organism evidence="1 2">
    <name type="scientific">Pseudobacillus wudalianchiensis</name>
    <dbReference type="NCBI Taxonomy" id="1743143"/>
    <lineage>
        <taxon>Bacteria</taxon>
        <taxon>Bacillati</taxon>
        <taxon>Bacillota</taxon>
        <taxon>Bacilli</taxon>
        <taxon>Bacillales</taxon>
        <taxon>Bacillaceae</taxon>
        <taxon>Pseudobacillus</taxon>
    </lineage>
</organism>
<evidence type="ECO:0000313" key="1">
    <source>
        <dbReference type="EMBL" id="OCA92623.1"/>
    </source>
</evidence>
<comment type="caution">
    <text evidence="1">The sequence shown here is derived from an EMBL/GenBank/DDBJ whole genome shotgun (WGS) entry which is preliminary data.</text>
</comment>
<dbReference type="EMBL" id="MAYT01000001">
    <property type="protein sequence ID" value="OCA92623.1"/>
    <property type="molecule type" value="Genomic_DNA"/>
</dbReference>
<reference evidence="2" key="1">
    <citation type="submission" date="2016-05" db="EMBL/GenBank/DDBJ databases">
        <authorList>
            <person name="Liu B."/>
            <person name="Wang J."/>
            <person name="Zhu Y."/>
            <person name="Liu G."/>
            <person name="Chen Q."/>
            <person name="Chen Z."/>
            <person name="Lan J."/>
            <person name="Che J."/>
            <person name="Ge C."/>
            <person name="Shi H."/>
            <person name="Pan Z."/>
            <person name="Liu X."/>
        </authorList>
    </citation>
    <scope>NUCLEOTIDE SEQUENCE [LARGE SCALE GENOMIC DNA]</scope>
    <source>
        <strain evidence="2">FJAT-27215</strain>
    </source>
</reference>
<accession>A0A1B9B964</accession>
<dbReference type="Pfam" id="PF14038">
    <property type="entry name" value="YqzE"/>
    <property type="match status" value="1"/>
</dbReference>
<evidence type="ECO:0000313" key="2">
    <source>
        <dbReference type="Proteomes" id="UP000092578"/>
    </source>
</evidence>
<protein>
    <recommendedName>
        <fullName evidence="3">YqzE family protein</fullName>
    </recommendedName>
</protein>
<proteinExistence type="predicted"/>
<keyword evidence="2" id="KW-1185">Reference proteome</keyword>
<gene>
    <name evidence="1" type="ORF">A8F95_02710</name>
</gene>
<dbReference type="Proteomes" id="UP000092578">
    <property type="component" value="Unassembled WGS sequence"/>
</dbReference>
<name>A0A1B9B964_9BACI</name>
<evidence type="ECO:0008006" key="3">
    <source>
        <dbReference type="Google" id="ProtNLM"/>
    </source>
</evidence>
<dbReference type="AlphaFoldDB" id="A0A1B9B964"/>